<evidence type="ECO:0008006" key="3">
    <source>
        <dbReference type="Google" id="ProtNLM"/>
    </source>
</evidence>
<proteinExistence type="predicted"/>
<evidence type="ECO:0000313" key="1">
    <source>
        <dbReference type="EMBL" id="QLG46499.1"/>
    </source>
</evidence>
<name>A0A7H9ASS9_9FLAO</name>
<dbReference type="AlphaFoldDB" id="A0A7H9ASS9"/>
<dbReference type="EMBL" id="CP058595">
    <property type="protein sequence ID" value="QLG46499.1"/>
    <property type="molecule type" value="Genomic_DNA"/>
</dbReference>
<gene>
    <name evidence="1" type="ORF">HYG79_14465</name>
</gene>
<reference evidence="1 2" key="1">
    <citation type="journal article" date="2006" name="Int. J. Syst. Evol. Microbiol.">
        <title>Costertonia aggregata gen. nov., sp. nov., a mesophilic marine bacterium of the family Flavobacteriaceae, isolated from a mature biofilm.</title>
        <authorList>
            <person name="Kwon K.K."/>
            <person name="Lee Y.K."/>
            <person name="Lee H.K."/>
        </authorList>
    </citation>
    <scope>NUCLEOTIDE SEQUENCE [LARGE SCALE GENOMIC DNA]</scope>
    <source>
        <strain evidence="1 2">KCCM 42265</strain>
    </source>
</reference>
<sequence>MENDFAKHETDYIKQYEKVGYSDSYQFVDGNLRSLKTEKVYSPTDITIVKEHRYEGMSNPDDMSILYVIQTSDDGKGTLLVGYGPSANTDLFEFISKIPEENIKDENILPPDAEK</sequence>
<accession>A0A7H9ASS9</accession>
<dbReference type="KEGG" id="cagg:HYG79_14465"/>
<dbReference type="Proteomes" id="UP000509302">
    <property type="component" value="Chromosome"/>
</dbReference>
<organism evidence="1 2">
    <name type="scientific">Costertonia aggregata</name>
    <dbReference type="NCBI Taxonomy" id="343403"/>
    <lineage>
        <taxon>Bacteria</taxon>
        <taxon>Pseudomonadati</taxon>
        <taxon>Bacteroidota</taxon>
        <taxon>Flavobacteriia</taxon>
        <taxon>Flavobacteriales</taxon>
        <taxon>Flavobacteriaceae</taxon>
        <taxon>Costertonia</taxon>
    </lineage>
</organism>
<protein>
    <recommendedName>
        <fullName evidence="3">Phosphoribosylpyrophosphate synthetase</fullName>
    </recommendedName>
</protein>
<dbReference type="RefSeq" id="WP_179242778.1">
    <property type="nucleotide sequence ID" value="NZ_CP058595.1"/>
</dbReference>
<keyword evidence="2" id="KW-1185">Reference proteome</keyword>
<evidence type="ECO:0000313" key="2">
    <source>
        <dbReference type="Proteomes" id="UP000509302"/>
    </source>
</evidence>